<proteinExistence type="predicted"/>
<dbReference type="Proteomes" id="UP000323386">
    <property type="component" value="Unassembled WGS sequence"/>
</dbReference>
<protein>
    <submittedName>
        <fullName evidence="1">Uncharacterized protein</fullName>
    </submittedName>
</protein>
<name>A0A5C3F8H7_9BASI</name>
<gene>
    <name evidence="1" type="ORF">PSFLO_06256</name>
</gene>
<keyword evidence="2" id="KW-1185">Reference proteome</keyword>
<sequence length="145" mass="15478">MPTSRPRLAMRSGQWHRRRTANWPVGQRLVRSPPDGRQYELAQQRRKWAAAAAASQVYGGGSSGAVVRGAIRWPSTTKRVRPTAAMACTTLPLSVACCSTHICSGSNSISSLRHVGLKVVGIGTKLDAQALQQGFAAARWAVVAG</sequence>
<evidence type="ECO:0000313" key="2">
    <source>
        <dbReference type="Proteomes" id="UP000323386"/>
    </source>
</evidence>
<evidence type="ECO:0000313" key="1">
    <source>
        <dbReference type="EMBL" id="SPO40774.1"/>
    </source>
</evidence>
<accession>A0A5C3F8H7</accession>
<dbReference type="EMBL" id="OOIP01000022">
    <property type="protein sequence ID" value="SPO40774.1"/>
    <property type="molecule type" value="Genomic_DNA"/>
</dbReference>
<dbReference type="AlphaFoldDB" id="A0A5C3F8H7"/>
<reference evidence="1 2" key="1">
    <citation type="submission" date="2018-03" db="EMBL/GenBank/DDBJ databases">
        <authorList>
            <person name="Guldener U."/>
        </authorList>
    </citation>
    <scope>NUCLEOTIDE SEQUENCE [LARGE SCALE GENOMIC DNA]</scope>
    <source>
        <strain evidence="1 2">DAOM196992</strain>
    </source>
</reference>
<organism evidence="1 2">
    <name type="scientific">Pseudozyma flocculosa</name>
    <dbReference type="NCBI Taxonomy" id="84751"/>
    <lineage>
        <taxon>Eukaryota</taxon>
        <taxon>Fungi</taxon>
        <taxon>Dikarya</taxon>
        <taxon>Basidiomycota</taxon>
        <taxon>Ustilaginomycotina</taxon>
        <taxon>Ustilaginomycetes</taxon>
        <taxon>Ustilaginales</taxon>
        <taxon>Ustilaginaceae</taxon>
        <taxon>Pseudozyma</taxon>
    </lineage>
</organism>